<protein>
    <recommendedName>
        <fullName evidence="3">Succinylglutamate desuccinylase</fullName>
    </recommendedName>
</protein>
<proteinExistence type="predicted"/>
<dbReference type="EMBL" id="JAUCBP010000007">
    <property type="protein sequence ID" value="MDM7860483.1"/>
    <property type="molecule type" value="Genomic_DNA"/>
</dbReference>
<name>A0ABT7SWB8_9ALTE</name>
<sequence length="371" mass="41160">MSNNSSLLNLIDNPKVADIPDSVEAFLFSLKGPSIFLLRGHHSGNCRVVTTLLHANEPSGIHALHHLLKSQFKPFFDTYIIVASVAAAQIPPTFSHRQLPNERDLNRCFRPPYLDCNGLLAKSIIDFIVPLKPQCIIDVHNTSGSGPAFCVSTRYQREHIALASYFSPWLVHTELALGSIMEVPFTAPIITVEAGGAGDKRANDNATSGLQSLLSTDDVFAVQQSISLLHHPSRLKIQPNVSISFSERPVFGAMLTLRHDIERFNFGTTEADTQLGWTDSDGFRHLAIDSDDESIEIDDFFYNYRGELRAKVPLKIFMATSHAEIAKSDCLLYFVDASQVTHLAAEETDIEDTNYPIKSLSRGLIPDQREV</sequence>
<gene>
    <name evidence="1" type="ORF">QTP81_07730</name>
</gene>
<dbReference type="Gene3D" id="3.40.630.10">
    <property type="entry name" value="Zn peptidases"/>
    <property type="match status" value="1"/>
</dbReference>
<keyword evidence="2" id="KW-1185">Reference proteome</keyword>
<evidence type="ECO:0008006" key="3">
    <source>
        <dbReference type="Google" id="ProtNLM"/>
    </source>
</evidence>
<organism evidence="1 2">
    <name type="scientific">Alteromonas arenosi</name>
    <dbReference type="NCBI Taxonomy" id="3055817"/>
    <lineage>
        <taxon>Bacteria</taxon>
        <taxon>Pseudomonadati</taxon>
        <taxon>Pseudomonadota</taxon>
        <taxon>Gammaproteobacteria</taxon>
        <taxon>Alteromonadales</taxon>
        <taxon>Alteromonadaceae</taxon>
        <taxon>Alteromonas/Salinimonas group</taxon>
        <taxon>Alteromonas</taxon>
    </lineage>
</organism>
<dbReference type="RefSeq" id="WP_289364780.1">
    <property type="nucleotide sequence ID" value="NZ_JAUCBP010000007.1"/>
</dbReference>
<evidence type="ECO:0000313" key="2">
    <source>
        <dbReference type="Proteomes" id="UP001234343"/>
    </source>
</evidence>
<dbReference type="Proteomes" id="UP001234343">
    <property type="component" value="Unassembled WGS sequence"/>
</dbReference>
<comment type="caution">
    <text evidence="1">The sequence shown here is derived from an EMBL/GenBank/DDBJ whole genome shotgun (WGS) entry which is preliminary data.</text>
</comment>
<reference evidence="1 2" key="1">
    <citation type="submission" date="2023-06" db="EMBL/GenBank/DDBJ databases">
        <title>Alteromonas sp. ASW11-36 isolated from intertidal sand.</title>
        <authorList>
            <person name="Li Y."/>
        </authorList>
    </citation>
    <scope>NUCLEOTIDE SEQUENCE [LARGE SCALE GENOMIC DNA]</scope>
    <source>
        <strain evidence="1 2">ASW11-36</strain>
    </source>
</reference>
<dbReference type="SUPFAM" id="SSF53187">
    <property type="entry name" value="Zn-dependent exopeptidases"/>
    <property type="match status" value="1"/>
</dbReference>
<evidence type="ECO:0000313" key="1">
    <source>
        <dbReference type="EMBL" id="MDM7860483.1"/>
    </source>
</evidence>
<accession>A0ABT7SWB8</accession>